<organism evidence="9 10">
    <name type="scientific">Candidatus Obscuribacter phosphatis</name>
    <dbReference type="NCBI Taxonomy" id="1906157"/>
    <lineage>
        <taxon>Bacteria</taxon>
        <taxon>Bacillati</taxon>
        <taxon>Candidatus Melainabacteria</taxon>
        <taxon>Candidatus Obscuribacterales</taxon>
        <taxon>Candidatus Obscuribacteraceae</taxon>
        <taxon>Candidatus Obscuribacter</taxon>
    </lineage>
</organism>
<dbReference type="InterPro" id="IPR041706">
    <property type="entry name" value="YchF_N"/>
</dbReference>
<keyword evidence="5" id="KW-0460">Magnesium</keyword>
<dbReference type="Proteomes" id="UP000664277">
    <property type="component" value="Unassembled WGS sequence"/>
</dbReference>
<evidence type="ECO:0000259" key="8">
    <source>
        <dbReference type="PROSITE" id="PS51880"/>
    </source>
</evidence>
<gene>
    <name evidence="6 9" type="primary">ychF</name>
    <name evidence="9" type="ORF">J0M35_15640</name>
</gene>
<evidence type="ECO:0000259" key="7">
    <source>
        <dbReference type="PROSITE" id="PS51710"/>
    </source>
</evidence>
<feature type="domain" description="TGS" evidence="8">
    <location>
        <begin position="294"/>
        <end position="377"/>
    </location>
</feature>
<dbReference type="PROSITE" id="PS51710">
    <property type="entry name" value="G_OBG"/>
    <property type="match status" value="1"/>
</dbReference>
<dbReference type="Gene3D" id="3.10.20.30">
    <property type="match status" value="1"/>
</dbReference>
<evidence type="ECO:0000256" key="4">
    <source>
        <dbReference type="ARBA" id="ARBA00022840"/>
    </source>
</evidence>
<evidence type="ECO:0000256" key="6">
    <source>
        <dbReference type="HAMAP-Rule" id="MF_00944"/>
    </source>
</evidence>
<comment type="cofactor">
    <cofactor evidence="1">
        <name>Mg(2+)</name>
        <dbReference type="ChEBI" id="CHEBI:18420"/>
    </cofactor>
</comment>
<proteinExistence type="inferred from homology"/>
<dbReference type="SUPFAM" id="SSF81271">
    <property type="entry name" value="TGS-like"/>
    <property type="match status" value="1"/>
</dbReference>
<keyword evidence="4 6" id="KW-0067">ATP-binding</keyword>
<dbReference type="InterPro" id="IPR031167">
    <property type="entry name" value="G_OBG"/>
</dbReference>
<dbReference type="Gene3D" id="1.10.150.300">
    <property type="entry name" value="TGS-like domain"/>
    <property type="match status" value="1"/>
</dbReference>
<evidence type="ECO:0000256" key="2">
    <source>
        <dbReference type="ARBA" id="ARBA00022723"/>
    </source>
</evidence>
<feature type="binding site" evidence="6">
    <location>
        <begin position="24"/>
        <end position="29"/>
    </location>
    <ligand>
        <name>ATP</name>
        <dbReference type="ChEBI" id="CHEBI:30616"/>
    </ligand>
</feature>
<dbReference type="Pfam" id="PF06071">
    <property type="entry name" value="YchF-GTPase_C"/>
    <property type="match status" value="1"/>
</dbReference>
<keyword evidence="3 6" id="KW-0547">Nucleotide-binding</keyword>
<dbReference type="PROSITE" id="PS51880">
    <property type="entry name" value="TGS"/>
    <property type="match status" value="1"/>
</dbReference>
<evidence type="ECO:0000256" key="3">
    <source>
        <dbReference type="ARBA" id="ARBA00022741"/>
    </source>
</evidence>
<accession>A0A8J7P8E9</accession>
<dbReference type="AlphaFoldDB" id="A0A8J7P8E9"/>
<dbReference type="GO" id="GO:0043023">
    <property type="term" value="F:ribosomal large subunit binding"/>
    <property type="evidence" value="ECO:0007669"/>
    <property type="project" value="UniProtKB-UniRule"/>
</dbReference>
<keyword evidence="2" id="KW-0479">Metal-binding</keyword>
<dbReference type="InterPro" id="IPR012675">
    <property type="entry name" value="Beta-grasp_dom_sf"/>
</dbReference>
<dbReference type="GO" id="GO:0016887">
    <property type="term" value="F:ATP hydrolysis activity"/>
    <property type="evidence" value="ECO:0007669"/>
    <property type="project" value="UniProtKB-UniRule"/>
</dbReference>
<dbReference type="SUPFAM" id="SSF52540">
    <property type="entry name" value="P-loop containing nucleoside triphosphate hydrolases"/>
    <property type="match status" value="1"/>
</dbReference>
<dbReference type="InterPro" id="IPR004396">
    <property type="entry name" value="ATPase_YchF/OLA1"/>
</dbReference>
<dbReference type="FunFam" id="3.10.20.30:FF:000001">
    <property type="entry name" value="Ribosome-binding ATPase YchF"/>
    <property type="match status" value="1"/>
</dbReference>
<dbReference type="NCBIfam" id="TIGR00092">
    <property type="entry name" value="redox-regulated ATPase YchF"/>
    <property type="match status" value="1"/>
</dbReference>
<dbReference type="FunFam" id="1.10.150.300:FF:000001">
    <property type="entry name" value="Ribosome-binding ATPase YchF"/>
    <property type="match status" value="1"/>
</dbReference>
<evidence type="ECO:0000256" key="5">
    <source>
        <dbReference type="ARBA" id="ARBA00022842"/>
    </source>
</evidence>
<dbReference type="GO" id="GO:0005525">
    <property type="term" value="F:GTP binding"/>
    <property type="evidence" value="ECO:0007669"/>
    <property type="project" value="InterPro"/>
</dbReference>
<dbReference type="GO" id="GO:0005737">
    <property type="term" value="C:cytoplasm"/>
    <property type="evidence" value="ECO:0007669"/>
    <property type="project" value="TreeGrafter"/>
</dbReference>
<evidence type="ECO:0000313" key="9">
    <source>
        <dbReference type="EMBL" id="MBN8661799.1"/>
    </source>
</evidence>
<comment type="similarity">
    <text evidence="6">Belongs to the TRAFAC class OBG-HflX-like GTPase superfamily. OBG GTPase family. YchF/OLA1 subfamily.</text>
</comment>
<feature type="domain" description="OBG-type G" evidence="7">
    <location>
        <begin position="15"/>
        <end position="272"/>
    </location>
</feature>
<dbReference type="EMBL" id="JAFLCK010000025">
    <property type="protein sequence ID" value="MBN8661799.1"/>
    <property type="molecule type" value="Genomic_DNA"/>
</dbReference>
<dbReference type="InterPro" id="IPR004095">
    <property type="entry name" value="TGS"/>
</dbReference>
<evidence type="ECO:0000313" key="10">
    <source>
        <dbReference type="Proteomes" id="UP000664277"/>
    </source>
</evidence>
<dbReference type="InterPro" id="IPR023192">
    <property type="entry name" value="TGS-like_dom_sf"/>
</dbReference>
<sequence length="379" mass="41909">MSRLNISSSLEGLVLKAGIVGLPNVGKSTLFNALTASYQAESANYPFCTIEPNVGIVKVPDARLEKLRSMVNPQQVLPAAFEFVDIAGLVRGASKGEGLGNQFLSHIREVDAVVHVVRCFDDENITHVDGGIDPLRDVETIHIELAMADQSSISKRLERLQKQKKQGDKRAQIECDIFEKLSPYIDQVKACDLNILSDEEREILPQLQLLSVKPMLYAANVKEEELADPDKNKYVMALKAKAQEEGRPVVVISAQIEAELSALDAEERASYLESLGVEDSGVNKLIRAAFDLLGLKTYFTAGEKEVRAWPFEAGYTAPKCAGIIHSDFERGFIKAEVIGYDDYVLSGSEKTAKEKGLMRLEGKEYVMKDGDVVHFRFNV</sequence>
<dbReference type="PRINTS" id="PR00326">
    <property type="entry name" value="GTP1OBG"/>
</dbReference>
<dbReference type="InterPro" id="IPR027417">
    <property type="entry name" value="P-loop_NTPase"/>
</dbReference>
<comment type="function">
    <text evidence="6">ATPase that binds to both the 70S ribosome and the 50S ribosomal subunit in a nucleotide-independent manner.</text>
</comment>
<dbReference type="CDD" id="cd01900">
    <property type="entry name" value="YchF"/>
    <property type="match status" value="1"/>
</dbReference>
<dbReference type="CDD" id="cd04867">
    <property type="entry name" value="TGS_YchF_OLA1"/>
    <property type="match status" value="1"/>
</dbReference>
<dbReference type="Pfam" id="PF01926">
    <property type="entry name" value="MMR_HSR1"/>
    <property type="match status" value="1"/>
</dbReference>
<evidence type="ECO:0000256" key="1">
    <source>
        <dbReference type="ARBA" id="ARBA00001946"/>
    </source>
</evidence>
<protein>
    <recommendedName>
        <fullName evidence="6">Ribosome-binding ATPase YchF</fullName>
    </recommendedName>
</protein>
<dbReference type="PIRSF" id="PIRSF006641">
    <property type="entry name" value="CHP00092"/>
    <property type="match status" value="1"/>
</dbReference>
<name>A0A8J7P8E9_9BACT</name>
<comment type="caution">
    <text evidence="9">The sequence shown here is derived from an EMBL/GenBank/DDBJ whole genome shotgun (WGS) entry which is preliminary data.</text>
</comment>
<dbReference type="GO" id="GO:0005524">
    <property type="term" value="F:ATP binding"/>
    <property type="evidence" value="ECO:0007669"/>
    <property type="project" value="UniProtKB-UniRule"/>
</dbReference>
<dbReference type="InterPro" id="IPR013029">
    <property type="entry name" value="YchF_C"/>
</dbReference>
<dbReference type="Gene3D" id="3.40.50.300">
    <property type="entry name" value="P-loop containing nucleotide triphosphate hydrolases"/>
    <property type="match status" value="1"/>
</dbReference>
<dbReference type="PANTHER" id="PTHR23305">
    <property type="entry name" value="OBG GTPASE FAMILY"/>
    <property type="match status" value="1"/>
</dbReference>
<reference evidence="9" key="1">
    <citation type="submission" date="2021-02" db="EMBL/GenBank/DDBJ databases">
        <title>Genome-Resolved Metagenomics of a Microbial Community Performing Photosynthetic Biological Nutrient Removal.</title>
        <authorList>
            <person name="Mcdaniel E.A."/>
        </authorList>
    </citation>
    <scope>NUCLEOTIDE SEQUENCE</scope>
    <source>
        <strain evidence="9">UWPOB_OBS1</strain>
    </source>
</reference>
<dbReference type="HAMAP" id="MF_00944">
    <property type="entry name" value="YchF_OLA1_ATPase"/>
    <property type="match status" value="1"/>
</dbReference>
<dbReference type="GO" id="GO:0046872">
    <property type="term" value="F:metal ion binding"/>
    <property type="evidence" value="ECO:0007669"/>
    <property type="project" value="UniProtKB-KW"/>
</dbReference>
<dbReference type="InterPro" id="IPR006073">
    <property type="entry name" value="GTP-bd"/>
</dbReference>
<dbReference type="InterPro" id="IPR012676">
    <property type="entry name" value="TGS-like"/>
</dbReference>
<dbReference type="PANTHER" id="PTHR23305:SF18">
    <property type="entry name" value="OBG-TYPE G DOMAIN-CONTAINING PROTEIN"/>
    <property type="match status" value="1"/>
</dbReference>